<evidence type="ECO:0000313" key="3">
    <source>
        <dbReference type="Proteomes" id="UP001341840"/>
    </source>
</evidence>
<feature type="region of interest" description="Disordered" evidence="1">
    <location>
        <begin position="116"/>
        <end position="162"/>
    </location>
</feature>
<feature type="compositionally biased region" description="Acidic residues" evidence="1">
    <location>
        <begin position="72"/>
        <end position="85"/>
    </location>
</feature>
<accession>A0ABU6XF12</accession>
<reference evidence="2 3" key="1">
    <citation type="journal article" date="2023" name="Plants (Basel)">
        <title>Bridging the Gap: Combining Genomics and Transcriptomics Approaches to Understand Stylosanthes scabra, an Orphan Legume from the Brazilian Caatinga.</title>
        <authorList>
            <person name="Ferreira-Neto J.R.C."/>
            <person name="da Silva M.D."/>
            <person name="Binneck E."/>
            <person name="de Melo N.F."/>
            <person name="da Silva R.H."/>
            <person name="de Melo A.L.T.M."/>
            <person name="Pandolfi V."/>
            <person name="Bustamante F.O."/>
            <person name="Brasileiro-Vidal A.C."/>
            <person name="Benko-Iseppon A.M."/>
        </authorList>
    </citation>
    <scope>NUCLEOTIDE SEQUENCE [LARGE SCALE GENOMIC DNA]</scope>
    <source>
        <tissue evidence="2">Leaves</tissue>
    </source>
</reference>
<gene>
    <name evidence="2" type="ORF">PIB30_045722</name>
</gene>
<evidence type="ECO:0000256" key="1">
    <source>
        <dbReference type="SAM" id="MobiDB-lite"/>
    </source>
</evidence>
<feature type="compositionally biased region" description="Basic and acidic residues" evidence="1">
    <location>
        <begin position="61"/>
        <end position="71"/>
    </location>
</feature>
<comment type="caution">
    <text evidence="2">The sequence shown here is derived from an EMBL/GenBank/DDBJ whole genome shotgun (WGS) entry which is preliminary data.</text>
</comment>
<dbReference type="Proteomes" id="UP001341840">
    <property type="component" value="Unassembled WGS sequence"/>
</dbReference>
<protein>
    <submittedName>
        <fullName evidence="2">Uncharacterized protein</fullName>
    </submittedName>
</protein>
<name>A0ABU6XF12_9FABA</name>
<organism evidence="2 3">
    <name type="scientific">Stylosanthes scabra</name>
    <dbReference type="NCBI Taxonomy" id="79078"/>
    <lineage>
        <taxon>Eukaryota</taxon>
        <taxon>Viridiplantae</taxon>
        <taxon>Streptophyta</taxon>
        <taxon>Embryophyta</taxon>
        <taxon>Tracheophyta</taxon>
        <taxon>Spermatophyta</taxon>
        <taxon>Magnoliopsida</taxon>
        <taxon>eudicotyledons</taxon>
        <taxon>Gunneridae</taxon>
        <taxon>Pentapetalae</taxon>
        <taxon>rosids</taxon>
        <taxon>fabids</taxon>
        <taxon>Fabales</taxon>
        <taxon>Fabaceae</taxon>
        <taxon>Papilionoideae</taxon>
        <taxon>50 kb inversion clade</taxon>
        <taxon>dalbergioids sensu lato</taxon>
        <taxon>Dalbergieae</taxon>
        <taxon>Pterocarpus clade</taxon>
        <taxon>Stylosanthes</taxon>
    </lineage>
</organism>
<keyword evidence="3" id="KW-1185">Reference proteome</keyword>
<proteinExistence type="predicted"/>
<dbReference type="EMBL" id="JASCZI010211729">
    <property type="protein sequence ID" value="MED6196242.1"/>
    <property type="molecule type" value="Genomic_DNA"/>
</dbReference>
<evidence type="ECO:0000313" key="2">
    <source>
        <dbReference type="EMBL" id="MED6196242.1"/>
    </source>
</evidence>
<feature type="region of interest" description="Disordered" evidence="1">
    <location>
        <begin position="40"/>
        <end position="85"/>
    </location>
</feature>
<feature type="compositionally biased region" description="Low complexity" evidence="1">
    <location>
        <begin position="150"/>
        <end position="162"/>
    </location>
</feature>
<sequence>MSSSTCRLFSPSPTIVSGSLRRRVAGKTLRPPKSWELIPPFEGWMCEEDEEEKEIGGMEPSAEKEEASKKEEEEEDPEEEEEDLEVEVLASTSLPMDIDATEDYLQFIEDLERHPENCPIHNSQASVPDFLEDPSDLRSISHGAPSYDLSGVWPSSSSGPSI</sequence>